<feature type="transmembrane region" description="Helical" evidence="2">
    <location>
        <begin position="99"/>
        <end position="118"/>
    </location>
</feature>
<dbReference type="EMBL" id="HBGV01020133">
    <property type="protein sequence ID" value="CAD9520379.1"/>
    <property type="molecule type" value="Transcribed_RNA"/>
</dbReference>
<protein>
    <submittedName>
        <fullName evidence="4">Uncharacterized protein</fullName>
    </submittedName>
</protein>
<proteinExistence type="predicted"/>
<organism evidence="4">
    <name type="scientific">Helicotheca tamesis</name>
    <dbReference type="NCBI Taxonomy" id="374047"/>
    <lineage>
        <taxon>Eukaryota</taxon>
        <taxon>Sar</taxon>
        <taxon>Stramenopiles</taxon>
        <taxon>Ochrophyta</taxon>
        <taxon>Bacillariophyta</taxon>
        <taxon>Mediophyceae</taxon>
        <taxon>Lithodesmiophycidae</taxon>
        <taxon>Lithodesmiales</taxon>
        <taxon>Lithodesmiaceae</taxon>
        <taxon>Helicotheca</taxon>
    </lineage>
</organism>
<dbReference type="PROSITE" id="PS51257">
    <property type="entry name" value="PROKAR_LIPOPROTEIN"/>
    <property type="match status" value="1"/>
</dbReference>
<feature type="chain" id="PRO_5030604960" evidence="3">
    <location>
        <begin position="27"/>
        <end position="190"/>
    </location>
</feature>
<feature type="region of interest" description="Disordered" evidence="1">
    <location>
        <begin position="149"/>
        <end position="190"/>
    </location>
</feature>
<evidence type="ECO:0000256" key="1">
    <source>
        <dbReference type="SAM" id="MobiDB-lite"/>
    </source>
</evidence>
<evidence type="ECO:0000256" key="2">
    <source>
        <dbReference type="SAM" id="Phobius"/>
    </source>
</evidence>
<name>A0A7S2IIC2_9STRA</name>
<feature type="signal peptide" evidence="3">
    <location>
        <begin position="1"/>
        <end position="26"/>
    </location>
</feature>
<keyword evidence="2" id="KW-1133">Transmembrane helix</keyword>
<accession>A0A7S2IIC2</accession>
<gene>
    <name evidence="4" type="ORF">HTAM1171_LOCUS12572</name>
</gene>
<feature type="compositionally biased region" description="Gly residues" evidence="1">
    <location>
        <begin position="179"/>
        <end position="190"/>
    </location>
</feature>
<sequence length="190" mass="20546">MKRKVIAGRGFLLPLLVSLSCPPSEAWILMSPHLQHAMQSNRLLHNARATTPLFELNLSDQSSLYHGVVVDEIIPQTALATSHVSLATTTPSTRDEDRIFLTILFGGVFAFFLLLNFLPNVVMDGAERAVDTNNRNRREYSTSYFNDDTSWSTSNSDCHSSNGSSSYCEGDSSSVDSGSDGGGGDGGGHD</sequence>
<dbReference type="AlphaFoldDB" id="A0A7S2IIC2"/>
<keyword evidence="2" id="KW-0812">Transmembrane</keyword>
<keyword evidence="3" id="KW-0732">Signal</keyword>
<keyword evidence="2" id="KW-0472">Membrane</keyword>
<feature type="compositionally biased region" description="Low complexity" evidence="1">
    <location>
        <begin position="149"/>
        <end position="178"/>
    </location>
</feature>
<evidence type="ECO:0000256" key="3">
    <source>
        <dbReference type="SAM" id="SignalP"/>
    </source>
</evidence>
<evidence type="ECO:0000313" key="4">
    <source>
        <dbReference type="EMBL" id="CAD9520379.1"/>
    </source>
</evidence>
<reference evidence="4" key="1">
    <citation type="submission" date="2021-01" db="EMBL/GenBank/DDBJ databases">
        <authorList>
            <person name="Corre E."/>
            <person name="Pelletier E."/>
            <person name="Niang G."/>
            <person name="Scheremetjew M."/>
            <person name="Finn R."/>
            <person name="Kale V."/>
            <person name="Holt S."/>
            <person name="Cochrane G."/>
            <person name="Meng A."/>
            <person name="Brown T."/>
            <person name="Cohen L."/>
        </authorList>
    </citation>
    <scope>NUCLEOTIDE SEQUENCE</scope>
    <source>
        <strain evidence="4">CCMP826</strain>
    </source>
</reference>